<name>A0A2P5HE78_DIAHE</name>
<dbReference type="InParanoid" id="A0A2P5HE78"/>
<comment type="caution">
    <text evidence="1">The sequence shown here is derived from an EMBL/GenBank/DDBJ whole genome shotgun (WGS) entry which is preliminary data.</text>
</comment>
<dbReference type="EMBL" id="MAVT02004040">
    <property type="protein sequence ID" value="POS68564.1"/>
    <property type="molecule type" value="Genomic_DNA"/>
</dbReference>
<reference evidence="1" key="1">
    <citation type="submission" date="2017-09" db="EMBL/GenBank/DDBJ databases">
        <title>Polyketide synthases of a Diaporthe helianthi virulent isolate.</title>
        <authorList>
            <person name="Baroncelli R."/>
        </authorList>
    </citation>
    <scope>NUCLEOTIDE SEQUENCE [LARGE SCALE GENOMIC DNA]</scope>
    <source>
        <strain evidence="1">7/96</strain>
    </source>
</reference>
<evidence type="ECO:0000313" key="1">
    <source>
        <dbReference type="EMBL" id="POS68564.1"/>
    </source>
</evidence>
<proteinExistence type="predicted"/>
<dbReference type="AlphaFoldDB" id="A0A2P5HE78"/>
<gene>
    <name evidence="1" type="ORF">DHEL01_v213042</name>
</gene>
<accession>A0A2P5HE78</accession>
<dbReference type="Proteomes" id="UP000094444">
    <property type="component" value="Unassembled WGS sequence"/>
</dbReference>
<keyword evidence="2" id="KW-1185">Reference proteome</keyword>
<organism evidence="1 2">
    <name type="scientific">Diaporthe helianthi</name>
    <dbReference type="NCBI Taxonomy" id="158607"/>
    <lineage>
        <taxon>Eukaryota</taxon>
        <taxon>Fungi</taxon>
        <taxon>Dikarya</taxon>
        <taxon>Ascomycota</taxon>
        <taxon>Pezizomycotina</taxon>
        <taxon>Sordariomycetes</taxon>
        <taxon>Sordariomycetidae</taxon>
        <taxon>Diaporthales</taxon>
        <taxon>Diaporthaceae</taxon>
        <taxon>Diaporthe</taxon>
    </lineage>
</organism>
<evidence type="ECO:0000313" key="2">
    <source>
        <dbReference type="Proteomes" id="UP000094444"/>
    </source>
</evidence>
<protein>
    <submittedName>
        <fullName evidence="1">Uncharacterized protein</fullName>
    </submittedName>
</protein>
<sequence length="143" mass="16118">MAMEYDAVSLPNTTYWVTTQGRSSTRNLSQDPDSPYVTRLPWGHERHDVWPHDEPKRFRDPVLRLAENILASEVGHPGMAHGDQHAGVAPVLMDQNTTSEMGSDGNSIISLRDIKGTRSFEELRPFPSHWLTNGYMKEADSDV</sequence>